<dbReference type="AlphaFoldDB" id="H6BWQ0"/>
<dbReference type="RefSeq" id="XP_009156572.1">
    <property type="nucleotide sequence ID" value="XM_009158324.1"/>
</dbReference>
<organism evidence="2 3">
    <name type="scientific">Exophiala dermatitidis (strain ATCC 34100 / CBS 525.76 / NIH/UT8656)</name>
    <name type="common">Black yeast</name>
    <name type="synonym">Wangiella dermatitidis</name>
    <dbReference type="NCBI Taxonomy" id="858893"/>
    <lineage>
        <taxon>Eukaryota</taxon>
        <taxon>Fungi</taxon>
        <taxon>Dikarya</taxon>
        <taxon>Ascomycota</taxon>
        <taxon>Pezizomycotina</taxon>
        <taxon>Eurotiomycetes</taxon>
        <taxon>Chaetothyriomycetidae</taxon>
        <taxon>Chaetothyriales</taxon>
        <taxon>Herpotrichiellaceae</taxon>
        <taxon>Exophiala</taxon>
    </lineage>
</organism>
<accession>H6BWQ0</accession>
<protein>
    <submittedName>
        <fullName evidence="2">Uncharacterized protein</fullName>
    </submittedName>
</protein>
<evidence type="ECO:0000256" key="1">
    <source>
        <dbReference type="SAM" id="MobiDB-lite"/>
    </source>
</evidence>
<evidence type="ECO:0000313" key="3">
    <source>
        <dbReference type="Proteomes" id="UP000007304"/>
    </source>
</evidence>
<feature type="region of interest" description="Disordered" evidence="1">
    <location>
        <begin position="44"/>
        <end position="93"/>
    </location>
</feature>
<feature type="compositionally biased region" description="Polar residues" evidence="1">
    <location>
        <begin position="65"/>
        <end position="84"/>
    </location>
</feature>
<reference evidence="2" key="1">
    <citation type="submission" date="2011-07" db="EMBL/GenBank/DDBJ databases">
        <title>The Genome Sequence of Exophiala (Wangiella) dermatitidis NIH/UT8656.</title>
        <authorList>
            <consortium name="The Broad Institute Genome Sequencing Platform"/>
            <person name="Cuomo C."/>
            <person name="Wang Z."/>
            <person name="Hunicke-Smith S."/>
            <person name="Szanislo P.J."/>
            <person name="Earl A."/>
            <person name="Young S.K."/>
            <person name="Zeng Q."/>
            <person name="Gargeya S."/>
            <person name="Fitzgerald M."/>
            <person name="Haas B."/>
            <person name="Abouelleil A."/>
            <person name="Alvarado L."/>
            <person name="Arachchi H.M."/>
            <person name="Berlin A."/>
            <person name="Brown A."/>
            <person name="Chapman S.B."/>
            <person name="Chen Z."/>
            <person name="Dunbar C."/>
            <person name="Freedman E."/>
            <person name="Gearin G."/>
            <person name="Gellesch M."/>
            <person name="Goldberg J."/>
            <person name="Griggs A."/>
            <person name="Gujja S."/>
            <person name="Heiman D."/>
            <person name="Howarth C."/>
            <person name="Larson L."/>
            <person name="Lui A."/>
            <person name="MacDonald P.J.P."/>
            <person name="Montmayeur A."/>
            <person name="Murphy C."/>
            <person name="Neiman D."/>
            <person name="Pearson M."/>
            <person name="Priest M."/>
            <person name="Roberts A."/>
            <person name="Saif S."/>
            <person name="Shea T."/>
            <person name="Shenoy N."/>
            <person name="Sisk P."/>
            <person name="Stolte C."/>
            <person name="Sykes S."/>
            <person name="Wortman J."/>
            <person name="Nusbaum C."/>
            <person name="Birren B."/>
        </authorList>
    </citation>
    <scope>NUCLEOTIDE SEQUENCE</scope>
    <source>
        <strain evidence="2">NIH/UT8656</strain>
    </source>
</reference>
<dbReference type="HOGENOM" id="CLU_1875440_0_0_1"/>
<dbReference type="Proteomes" id="UP000007304">
    <property type="component" value="Unassembled WGS sequence"/>
</dbReference>
<sequence>MNLNAASGGHKQKTGCAAAGAVGAASGDWMFALLECDNRRQLSGWRPSSHPSFVSPLAESAADPQKQTWSSRKAQASPRSSRSPIANLYRYTTGRPRKRRKLASFVARSTIYYVSRRRDGQQKMQNFIRLPNDLHP</sequence>
<name>H6BWQ0_EXODN</name>
<dbReference type="GeneID" id="20308849"/>
<dbReference type="EMBL" id="JH226132">
    <property type="protein sequence ID" value="EHY56111.1"/>
    <property type="molecule type" value="Genomic_DNA"/>
</dbReference>
<dbReference type="VEuPathDB" id="FungiDB:HMPREF1120_04210"/>
<keyword evidence="3" id="KW-1185">Reference proteome</keyword>
<gene>
    <name evidence="2" type="ORF">HMPREF1120_04210</name>
</gene>
<dbReference type="InParanoid" id="H6BWQ0"/>
<proteinExistence type="predicted"/>
<evidence type="ECO:0000313" key="2">
    <source>
        <dbReference type="EMBL" id="EHY56111.1"/>
    </source>
</evidence>